<organism evidence="2 3">
    <name type="scientific">Pelagovum pacificum</name>
    <dbReference type="NCBI Taxonomy" id="2588711"/>
    <lineage>
        <taxon>Bacteria</taxon>
        <taxon>Pseudomonadati</taxon>
        <taxon>Pseudomonadota</taxon>
        <taxon>Alphaproteobacteria</taxon>
        <taxon>Rhodobacterales</taxon>
        <taxon>Paracoccaceae</taxon>
        <taxon>Pelagovum</taxon>
    </lineage>
</organism>
<protein>
    <submittedName>
        <fullName evidence="2">Uncharacterized protein</fullName>
    </submittedName>
</protein>
<evidence type="ECO:0000313" key="3">
    <source>
        <dbReference type="Proteomes" id="UP000314011"/>
    </source>
</evidence>
<keyword evidence="3" id="KW-1185">Reference proteome</keyword>
<dbReference type="EMBL" id="VFFF01000001">
    <property type="protein sequence ID" value="TNY32926.1"/>
    <property type="molecule type" value="Genomic_DNA"/>
</dbReference>
<dbReference type="AlphaFoldDB" id="A0A5C5GHK1"/>
<keyword evidence="1" id="KW-0812">Transmembrane</keyword>
<evidence type="ECO:0000313" key="2">
    <source>
        <dbReference type="EMBL" id="TNY32926.1"/>
    </source>
</evidence>
<proteinExistence type="predicted"/>
<comment type="caution">
    <text evidence="2">The sequence shown here is derived from an EMBL/GenBank/DDBJ whole genome shotgun (WGS) entry which is preliminary data.</text>
</comment>
<evidence type="ECO:0000256" key="1">
    <source>
        <dbReference type="SAM" id="Phobius"/>
    </source>
</evidence>
<feature type="transmembrane region" description="Helical" evidence="1">
    <location>
        <begin position="85"/>
        <end position="110"/>
    </location>
</feature>
<sequence>MRLSSVMLGRDGVGGCITLFRDDSFTNVALNFSGYVRAMSDLDSSRTVFRALRGVAWLVIFTGVLVAVLLWIARDAGTTSGSASGATSLVVGLAVGGAISTGGLVLLAIAHLGLVQVAVFDAGQETTGDGSVASARPVLVQSNALISPIGDDHADRSTVYRGTVVRDGGDHLTANGQRFASVEDAKADIDRRLEQSST</sequence>
<accession>A0A5C5GHK1</accession>
<keyword evidence="1" id="KW-1133">Transmembrane helix</keyword>
<gene>
    <name evidence="2" type="ORF">FHY64_06515</name>
</gene>
<dbReference type="Proteomes" id="UP000314011">
    <property type="component" value="Unassembled WGS sequence"/>
</dbReference>
<name>A0A5C5GHK1_9RHOB</name>
<feature type="transmembrane region" description="Helical" evidence="1">
    <location>
        <begin position="54"/>
        <end position="73"/>
    </location>
</feature>
<reference evidence="2 3" key="1">
    <citation type="submission" date="2019-06" db="EMBL/GenBank/DDBJ databases">
        <title>Genome of new Rhodobacteraceae sp. SM1903.</title>
        <authorList>
            <person name="Ren X."/>
        </authorList>
    </citation>
    <scope>NUCLEOTIDE SEQUENCE [LARGE SCALE GENOMIC DNA]</scope>
    <source>
        <strain evidence="2 3">SM1903</strain>
    </source>
</reference>
<keyword evidence="1" id="KW-0472">Membrane</keyword>
<dbReference type="RefSeq" id="WP_232790433.1">
    <property type="nucleotide sequence ID" value="NZ_CP065915.1"/>
</dbReference>